<organism evidence="4 5">
    <name type="scientific">Streptomyces tirandamycinicus</name>
    <dbReference type="NCBI Taxonomy" id="2174846"/>
    <lineage>
        <taxon>Bacteria</taxon>
        <taxon>Bacillati</taxon>
        <taxon>Actinomycetota</taxon>
        <taxon>Actinomycetes</taxon>
        <taxon>Kitasatosporales</taxon>
        <taxon>Streptomycetaceae</taxon>
        <taxon>Streptomyces</taxon>
    </lineage>
</organism>
<dbReference type="RefSeq" id="WP_018888674.1">
    <property type="nucleotide sequence ID" value="NZ_CP029188.1"/>
</dbReference>
<keyword evidence="5" id="KW-1185">Reference proteome</keyword>
<accession>A0A2S1SZP6</accession>
<dbReference type="InterPro" id="IPR002645">
    <property type="entry name" value="STAS_dom"/>
</dbReference>
<dbReference type="Proteomes" id="UP000244900">
    <property type="component" value="Chromosome"/>
</dbReference>
<comment type="similarity">
    <text evidence="1 2">Belongs to the anti-sigma-factor antagonist family.</text>
</comment>
<sequence length="125" mass="13218">MSPMEQNLDVEVEIHDPSTAVVTIQGELDVDTATLLHHHLANQALHGRRHLVLDLSAVGFMDSSGLNVLIRATRETRATGGDLHLAAPTPQVAKLFDLTGLSLTTAVHEDVEAALTALKGAGTPT</sequence>
<dbReference type="PROSITE" id="PS50801">
    <property type="entry name" value="STAS"/>
    <property type="match status" value="1"/>
</dbReference>
<evidence type="ECO:0000259" key="3">
    <source>
        <dbReference type="PROSITE" id="PS50801"/>
    </source>
</evidence>
<dbReference type="PANTHER" id="PTHR33495">
    <property type="entry name" value="ANTI-SIGMA FACTOR ANTAGONIST TM_1081-RELATED-RELATED"/>
    <property type="match status" value="1"/>
</dbReference>
<dbReference type="NCBIfam" id="TIGR00377">
    <property type="entry name" value="ant_ant_sig"/>
    <property type="match status" value="1"/>
</dbReference>
<name>A0A2S1SZP6_9ACTN</name>
<dbReference type="InterPro" id="IPR036513">
    <property type="entry name" value="STAS_dom_sf"/>
</dbReference>
<dbReference type="OrthoDB" id="9793697at2"/>
<proteinExistence type="inferred from homology"/>
<dbReference type="EMBL" id="CP029188">
    <property type="protein sequence ID" value="AWI31727.1"/>
    <property type="molecule type" value="Genomic_DNA"/>
</dbReference>
<dbReference type="SUPFAM" id="SSF52091">
    <property type="entry name" value="SpoIIaa-like"/>
    <property type="match status" value="1"/>
</dbReference>
<dbReference type="KEGG" id="stir:DDW44_25285"/>
<reference evidence="4 5" key="1">
    <citation type="submission" date="2018-05" db="EMBL/GenBank/DDBJ databases">
        <title>Complete genome sequence of sponge-derived Streptomyces sp. HNM0039.</title>
        <authorList>
            <person name="Huang X."/>
            <person name="Zhou S."/>
        </authorList>
    </citation>
    <scope>NUCLEOTIDE SEQUENCE [LARGE SCALE GENOMIC DNA]</scope>
    <source>
        <strain evidence="4 5">HNM0039</strain>
    </source>
</reference>
<dbReference type="Gene3D" id="3.30.750.24">
    <property type="entry name" value="STAS domain"/>
    <property type="match status" value="1"/>
</dbReference>
<dbReference type="CDD" id="cd07043">
    <property type="entry name" value="STAS_anti-anti-sigma_factors"/>
    <property type="match status" value="1"/>
</dbReference>
<evidence type="ECO:0000313" key="5">
    <source>
        <dbReference type="Proteomes" id="UP000244900"/>
    </source>
</evidence>
<feature type="domain" description="STAS" evidence="3">
    <location>
        <begin position="17"/>
        <end position="118"/>
    </location>
</feature>
<dbReference type="GO" id="GO:0043856">
    <property type="term" value="F:anti-sigma factor antagonist activity"/>
    <property type="evidence" value="ECO:0007669"/>
    <property type="project" value="InterPro"/>
</dbReference>
<evidence type="ECO:0000256" key="2">
    <source>
        <dbReference type="RuleBase" id="RU003749"/>
    </source>
</evidence>
<protein>
    <recommendedName>
        <fullName evidence="2">Anti-sigma factor antagonist</fullName>
    </recommendedName>
</protein>
<dbReference type="InterPro" id="IPR003658">
    <property type="entry name" value="Anti-sigma_ant"/>
</dbReference>
<dbReference type="PANTHER" id="PTHR33495:SF2">
    <property type="entry name" value="ANTI-SIGMA FACTOR ANTAGONIST TM_1081-RELATED"/>
    <property type="match status" value="1"/>
</dbReference>
<evidence type="ECO:0000313" key="4">
    <source>
        <dbReference type="EMBL" id="AWI31727.1"/>
    </source>
</evidence>
<evidence type="ECO:0000256" key="1">
    <source>
        <dbReference type="ARBA" id="ARBA00009013"/>
    </source>
</evidence>
<gene>
    <name evidence="4" type="ORF">DDW44_25285</name>
</gene>
<dbReference type="Pfam" id="PF01740">
    <property type="entry name" value="STAS"/>
    <property type="match status" value="1"/>
</dbReference>
<dbReference type="AlphaFoldDB" id="A0A2S1SZP6"/>